<organism evidence="13 14">
    <name type="scientific">Phellinidium pouzarii</name>
    <dbReference type="NCBI Taxonomy" id="167371"/>
    <lineage>
        <taxon>Eukaryota</taxon>
        <taxon>Fungi</taxon>
        <taxon>Dikarya</taxon>
        <taxon>Basidiomycota</taxon>
        <taxon>Agaricomycotina</taxon>
        <taxon>Agaricomycetes</taxon>
        <taxon>Hymenochaetales</taxon>
        <taxon>Hymenochaetaceae</taxon>
        <taxon>Phellinidium</taxon>
    </lineage>
</organism>
<dbReference type="PANTHER" id="PTHR10629:SF52">
    <property type="entry name" value="DNA (CYTOSINE-5)-METHYLTRANSFERASE 1"/>
    <property type="match status" value="1"/>
</dbReference>
<keyword evidence="6" id="KW-0677">Repeat</keyword>
<accession>A0A4S4LKV7</accession>
<feature type="domain" description="RFTS" evidence="12">
    <location>
        <begin position="106"/>
        <end position="180"/>
    </location>
</feature>
<evidence type="ECO:0000313" key="13">
    <source>
        <dbReference type="EMBL" id="THH12028.1"/>
    </source>
</evidence>
<evidence type="ECO:0000256" key="9">
    <source>
        <dbReference type="PROSITE-ProRule" id="PRU01016"/>
    </source>
</evidence>
<dbReference type="Pfam" id="PF12047">
    <property type="entry name" value="DNMT1-RFD"/>
    <property type="match status" value="1"/>
</dbReference>
<gene>
    <name evidence="13" type="ORF">EW145_g289</name>
</gene>
<dbReference type="Pfam" id="PF01426">
    <property type="entry name" value="BAH"/>
    <property type="match status" value="1"/>
</dbReference>
<dbReference type="InterPro" id="IPR018117">
    <property type="entry name" value="C5_DNA_meth_AS"/>
</dbReference>
<dbReference type="GO" id="GO:0032259">
    <property type="term" value="P:methylation"/>
    <property type="evidence" value="ECO:0007669"/>
    <property type="project" value="UniProtKB-KW"/>
</dbReference>
<comment type="similarity">
    <text evidence="9">Belongs to the class I-like SAM-binding methyltransferase superfamily. C5-methyltransferase family.</text>
</comment>
<dbReference type="InterPro" id="IPR029063">
    <property type="entry name" value="SAM-dependent_MTases_sf"/>
</dbReference>
<dbReference type="Gene3D" id="2.30.30.490">
    <property type="match status" value="2"/>
</dbReference>
<dbReference type="InterPro" id="IPR001025">
    <property type="entry name" value="BAH_dom"/>
</dbReference>
<dbReference type="Gene3D" id="3.40.50.150">
    <property type="entry name" value="Vaccinia Virus protein VP39"/>
    <property type="match status" value="1"/>
</dbReference>
<dbReference type="GO" id="GO:0003886">
    <property type="term" value="F:DNA (cytosine-5-)-methyltransferase activity"/>
    <property type="evidence" value="ECO:0007669"/>
    <property type="project" value="UniProtKB-EC"/>
</dbReference>
<evidence type="ECO:0000256" key="7">
    <source>
        <dbReference type="ARBA" id="ARBA00023125"/>
    </source>
</evidence>
<evidence type="ECO:0000256" key="8">
    <source>
        <dbReference type="ARBA" id="ARBA00023242"/>
    </source>
</evidence>
<evidence type="ECO:0000256" key="1">
    <source>
        <dbReference type="ARBA" id="ARBA00004123"/>
    </source>
</evidence>
<dbReference type="InterPro" id="IPR050390">
    <property type="entry name" value="C5-Methyltransferase"/>
</dbReference>
<dbReference type="Pfam" id="PF00145">
    <property type="entry name" value="DNA_methylase"/>
    <property type="match status" value="1"/>
</dbReference>
<evidence type="ECO:0000256" key="4">
    <source>
        <dbReference type="ARBA" id="ARBA00022679"/>
    </source>
</evidence>
<comment type="caution">
    <text evidence="13">The sequence shown here is derived from an EMBL/GenBank/DDBJ whole genome shotgun (WGS) entry which is preliminary data.</text>
</comment>
<comment type="subcellular location">
    <subcellularLocation>
        <location evidence="1">Nucleus</location>
    </subcellularLocation>
</comment>
<keyword evidence="3 9" id="KW-0489">Methyltransferase</keyword>
<dbReference type="InterPro" id="IPR043151">
    <property type="entry name" value="BAH_sf"/>
</dbReference>
<dbReference type="GO" id="GO:0005634">
    <property type="term" value="C:nucleus"/>
    <property type="evidence" value="ECO:0007669"/>
    <property type="project" value="UniProtKB-SubCell"/>
</dbReference>
<dbReference type="GO" id="GO:0003682">
    <property type="term" value="F:chromatin binding"/>
    <property type="evidence" value="ECO:0007669"/>
    <property type="project" value="InterPro"/>
</dbReference>
<dbReference type="PRINTS" id="PR00105">
    <property type="entry name" value="C5METTRFRASE"/>
</dbReference>
<keyword evidence="14" id="KW-1185">Reference proteome</keyword>
<dbReference type="SUPFAM" id="SSF53335">
    <property type="entry name" value="S-adenosyl-L-methionine-dependent methyltransferases"/>
    <property type="match status" value="1"/>
</dbReference>
<dbReference type="PROSITE" id="PS51679">
    <property type="entry name" value="SAM_MT_C5"/>
    <property type="match status" value="1"/>
</dbReference>
<name>A0A4S4LKV7_9AGAM</name>
<evidence type="ECO:0000313" key="14">
    <source>
        <dbReference type="Proteomes" id="UP000308199"/>
    </source>
</evidence>
<feature type="compositionally biased region" description="Acidic residues" evidence="10">
    <location>
        <begin position="117"/>
        <end position="126"/>
    </location>
</feature>
<dbReference type="EMBL" id="SGPK01000005">
    <property type="protein sequence ID" value="THH12028.1"/>
    <property type="molecule type" value="Genomic_DNA"/>
</dbReference>
<dbReference type="InterPro" id="IPR022702">
    <property type="entry name" value="Cytosine_MeTrfase1_RFD"/>
</dbReference>
<keyword evidence="8" id="KW-0539">Nucleus</keyword>
<feature type="region of interest" description="Disordered" evidence="10">
    <location>
        <begin position="1"/>
        <end position="29"/>
    </location>
</feature>
<dbReference type="PROSITE" id="PS00094">
    <property type="entry name" value="C5_MTASE_1"/>
    <property type="match status" value="1"/>
</dbReference>
<protein>
    <recommendedName>
        <fullName evidence="2">DNA (cytosine-5-)-methyltransferase</fullName>
        <ecNumber evidence="2">2.1.1.37</ecNumber>
    </recommendedName>
</protein>
<evidence type="ECO:0000256" key="10">
    <source>
        <dbReference type="SAM" id="MobiDB-lite"/>
    </source>
</evidence>
<feature type="active site" evidence="9">
    <location>
        <position position="770"/>
    </location>
</feature>
<sequence>MPTARSSPRKRPINRVSISSRSKRLRSTSPEMGLTSVLFSNDDFYKAEDDECAEDDFYVADENIPAFDPNKLPVRHLMSYTIYDLETGQILPLPPFGRTCGASGRVRPEFEGGAIDTQDDDSDLDDPATSSQQVVRLSKIMEMFLDTENFVEPEIWIRTAIAWYILDDPSQSYRPYLNCIYVPHLLTCILAANHCSPDCSDQEVIDVLDYSSKDGVYAACKHLIGSNILDSIILNLPFIILITKEVEVRENLKALDETKLSKRSKNLIRNKAIDHTPFVTATISKIAQGLFYRILAITEDNALENPSLENICVAKDPFVVHKDDPVKIKWGNQIPGVRDYYQSVYLDGVEYSVIVGDAVAVEPGRDANRRREANSFLESARTKNELGNQAWFCTILYFFGEKTGDKIQKLFHGRWFQHGSQTILAETANPQGLFLLDQCDSNPVSSIIQKIEIRQLNADDTEPIVLAEQDVGSSTFHFSFKWKEEQFSFSSPIFDEEDELVALLCPEKHRACYPCVLRYQRDLLSNCIKTTSSIDFCGQCYHLHDFVYVKSNRDLLRIAQITDLMPASGNAEIKVSIYDRSSGTQKPTDERMLFPTDKSRIISASSLDGHCYVEMESKIVDLASWVQNSDCFIIPGHLSKRFKLRQCETCSAAREAWAEAKEFVVKDRLKALDIFSGAGGLSTGMELSGFVKTCWAVELSRGAASSLKTNHPEVEVYNQDCNALLKHAVEQRAGKNPEPLQSLDDISGRQQLPPLPQPGKVDLIMGGPPCQAFSGMNRYKKADDVRPKYVLIENVMGLLYFRLQGKQRGQKIVGGIESGMVKFILRAFTSLGYQVQIKVLNAADYGSPQQRNRVIFWAAQLGVPLPRWPTPTHIPRNGHNHTVRKVASGNIPLASRQSLDSEGGHRHAPFYSVTVLEAIDDLASPHDLDY</sequence>
<evidence type="ECO:0000259" key="12">
    <source>
        <dbReference type="Pfam" id="PF12047"/>
    </source>
</evidence>
<keyword evidence="5 9" id="KW-0949">S-adenosyl-L-methionine</keyword>
<dbReference type="Proteomes" id="UP000308199">
    <property type="component" value="Unassembled WGS sequence"/>
</dbReference>
<evidence type="ECO:0000256" key="3">
    <source>
        <dbReference type="ARBA" id="ARBA00022603"/>
    </source>
</evidence>
<keyword evidence="7" id="KW-0238">DNA-binding</keyword>
<dbReference type="GO" id="GO:0003677">
    <property type="term" value="F:DNA binding"/>
    <property type="evidence" value="ECO:0007669"/>
    <property type="project" value="UniProtKB-KW"/>
</dbReference>
<evidence type="ECO:0000256" key="6">
    <source>
        <dbReference type="ARBA" id="ARBA00022737"/>
    </source>
</evidence>
<evidence type="ECO:0000256" key="5">
    <source>
        <dbReference type="ARBA" id="ARBA00022691"/>
    </source>
</evidence>
<dbReference type="EC" id="2.1.1.37" evidence="2"/>
<proteinExistence type="inferred from homology"/>
<dbReference type="PANTHER" id="PTHR10629">
    <property type="entry name" value="CYTOSINE-SPECIFIC METHYLTRANSFERASE"/>
    <property type="match status" value="1"/>
</dbReference>
<evidence type="ECO:0000259" key="11">
    <source>
        <dbReference type="Pfam" id="PF01426"/>
    </source>
</evidence>
<dbReference type="GO" id="GO:0044027">
    <property type="term" value="P:negative regulation of gene expression via chromosomal CpG island methylation"/>
    <property type="evidence" value="ECO:0007669"/>
    <property type="project" value="TreeGrafter"/>
</dbReference>
<keyword evidence="4 9" id="KW-0808">Transferase</keyword>
<dbReference type="OrthoDB" id="5376140at2759"/>
<feature type="region of interest" description="Disordered" evidence="10">
    <location>
        <begin position="108"/>
        <end position="128"/>
    </location>
</feature>
<dbReference type="InterPro" id="IPR001525">
    <property type="entry name" value="C5_MeTfrase"/>
</dbReference>
<dbReference type="AlphaFoldDB" id="A0A4S4LKV7"/>
<feature type="domain" description="BAH" evidence="11">
    <location>
        <begin position="353"/>
        <end position="458"/>
    </location>
</feature>
<evidence type="ECO:0000256" key="2">
    <source>
        <dbReference type="ARBA" id="ARBA00011975"/>
    </source>
</evidence>
<reference evidence="13 14" key="1">
    <citation type="submission" date="2019-02" db="EMBL/GenBank/DDBJ databases">
        <title>Genome sequencing of the rare red list fungi Phellinidium pouzarii.</title>
        <authorList>
            <person name="Buettner E."/>
            <person name="Kellner H."/>
        </authorList>
    </citation>
    <scope>NUCLEOTIDE SEQUENCE [LARGE SCALE GENOMIC DNA]</scope>
    <source>
        <strain evidence="13 14">DSM 108285</strain>
    </source>
</reference>